<dbReference type="Gene3D" id="1.10.3180.10">
    <property type="entry name" value="DNA-binding domain of EIN3-like"/>
    <property type="match status" value="2"/>
</dbReference>
<reference evidence="7 8" key="1">
    <citation type="journal article" date="2024" name="G3 (Bethesda)">
        <title>Genome assembly of Hibiscus sabdariffa L. provides insights into metabolisms of medicinal natural products.</title>
        <authorList>
            <person name="Kim T."/>
        </authorList>
    </citation>
    <scope>NUCLEOTIDE SEQUENCE [LARGE SCALE GENOMIC DNA]</scope>
    <source>
        <strain evidence="7">TK-2024</strain>
        <tissue evidence="7">Old leaves</tissue>
    </source>
</reference>
<evidence type="ECO:0000256" key="5">
    <source>
        <dbReference type="SAM" id="MobiDB-lite"/>
    </source>
</evidence>
<dbReference type="SUPFAM" id="SSF116768">
    <property type="entry name" value="DNA-binding domain of EIN3-like"/>
    <property type="match status" value="1"/>
</dbReference>
<name>A0ABR2G785_9ROSI</name>
<dbReference type="Pfam" id="PF04873">
    <property type="entry name" value="EIN3_DNA-bd"/>
    <property type="match status" value="1"/>
</dbReference>
<protein>
    <recommendedName>
        <fullName evidence="6">Ethylene insensitive 3-like DNA-binding domain-containing protein</fullName>
    </recommendedName>
</protein>
<evidence type="ECO:0000256" key="3">
    <source>
        <dbReference type="ARBA" id="ARBA00022745"/>
    </source>
</evidence>
<keyword evidence="3" id="KW-0936">Ethylene signaling pathway</keyword>
<comment type="similarity">
    <text evidence="2">Belongs to the EIN3 family.</text>
</comment>
<keyword evidence="4" id="KW-0539">Nucleus</keyword>
<dbReference type="InterPro" id="IPR006957">
    <property type="entry name" value="EIN3"/>
</dbReference>
<organism evidence="7 8">
    <name type="scientific">Hibiscus sabdariffa</name>
    <name type="common">roselle</name>
    <dbReference type="NCBI Taxonomy" id="183260"/>
    <lineage>
        <taxon>Eukaryota</taxon>
        <taxon>Viridiplantae</taxon>
        <taxon>Streptophyta</taxon>
        <taxon>Embryophyta</taxon>
        <taxon>Tracheophyta</taxon>
        <taxon>Spermatophyta</taxon>
        <taxon>Magnoliopsida</taxon>
        <taxon>eudicotyledons</taxon>
        <taxon>Gunneridae</taxon>
        <taxon>Pentapetalae</taxon>
        <taxon>rosids</taxon>
        <taxon>malvids</taxon>
        <taxon>Malvales</taxon>
        <taxon>Malvaceae</taxon>
        <taxon>Malvoideae</taxon>
        <taxon>Hibiscus</taxon>
    </lineage>
</organism>
<evidence type="ECO:0000259" key="6">
    <source>
        <dbReference type="Pfam" id="PF04873"/>
    </source>
</evidence>
<proteinExistence type="inferred from homology"/>
<evidence type="ECO:0000313" key="7">
    <source>
        <dbReference type="EMBL" id="KAK8596445.1"/>
    </source>
</evidence>
<sequence length="679" mass="76766">MKLDLSIYINRINFSVEKPLWNKTKSGVFQVNKGSLWVIEIISVISDSRRKGLSGFFPGIMMMFDDMGICGDMDFISAPFGEKDVAAAAMAASHTEPEATVEEDYSDEDIDVDELERRMWRDKMRLKRLKEQNKNKEGVVDVAKQRQSQEQARKKKMSRAQDGILKYMLKMMEVCKAQGFVYGIIPKKGKPVTGASDNLREWWKDKVRFDRNGPAAIAKYQADNSIPGNNDGCNLIGPTPHTLQELQDTTLGSLLSALMQHCDPPQRRFPLEKGIHPPWWPAGNEEWWPHLGLPKDQGPPPYKKPHDLKKAWKVGVLTAVIKHMSPDIAKIRKLVRQSKCLQDKMTAKESATWLAIINQEEALARELYPESCPPLSSGGGSATLVINDCGEYDVEGAEDEPNFNVQELKPKNLDSSDFGVDQMRAVQQPPYPIKGEVNNLDFMRKRKPCNGLNMVEHKIYTCEILQCPYSEVRLGFHDRTARDNHQLTCPYRNSSALFGGSNFNVNEVKPDILSRAFAQSKPTAPTVTSVPTFDLSGLGVPEDGQKMIHELMSIYDNNIQGNKTMNLSNNPVTEGQNILRPKIQQQQDEYFHSQGIMMEGNFFEESGIPNNHQLVPQVEGQFDRFKGLNSPFETNHNNNNFPLIFGSPLDLSSFDYKEDLQSIGMDTTMPRQDVSTWFQ</sequence>
<evidence type="ECO:0000256" key="2">
    <source>
        <dbReference type="ARBA" id="ARBA00009416"/>
    </source>
</evidence>
<accession>A0ABR2G785</accession>
<dbReference type="Proteomes" id="UP001472677">
    <property type="component" value="Unassembled WGS sequence"/>
</dbReference>
<feature type="domain" description="Ethylene insensitive 3-like DNA-binding" evidence="6">
    <location>
        <begin position="113"/>
        <end position="361"/>
    </location>
</feature>
<evidence type="ECO:0000256" key="4">
    <source>
        <dbReference type="ARBA" id="ARBA00023242"/>
    </source>
</evidence>
<dbReference type="InterPro" id="IPR047091">
    <property type="entry name" value="EIN3-like_DNA-bd"/>
</dbReference>
<keyword evidence="8" id="KW-1185">Reference proteome</keyword>
<dbReference type="EMBL" id="JBBPBM010000002">
    <property type="protein sequence ID" value="KAK8596445.1"/>
    <property type="molecule type" value="Genomic_DNA"/>
</dbReference>
<dbReference type="PANTHER" id="PTHR33305:SF11">
    <property type="entry name" value="PROTEIN ETHYLENE INSENSITIVE 3"/>
    <property type="match status" value="1"/>
</dbReference>
<gene>
    <name evidence="7" type="ORF">V6N12_064934</name>
</gene>
<evidence type="ECO:0000313" key="8">
    <source>
        <dbReference type="Proteomes" id="UP001472677"/>
    </source>
</evidence>
<dbReference type="InterPro" id="IPR023278">
    <property type="entry name" value="Ethylene_insens-like_DNA-bd"/>
</dbReference>
<comment type="caution">
    <text evidence="7">The sequence shown here is derived from an EMBL/GenBank/DDBJ whole genome shotgun (WGS) entry which is preliminary data.</text>
</comment>
<evidence type="ECO:0000256" key="1">
    <source>
        <dbReference type="ARBA" id="ARBA00004123"/>
    </source>
</evidence>
<dbReference type="PANTHER" id="PTHR33305">
    <property type="entry name" value="ETHYLENE INSENSITIVE 3-LIKE 2 PROTEIN"/>
    <property type="match status" value="1"/>
</dbReference>
<feature type="region of interest" description="Disordered" evidence="5">
    <location>
        <begin position="135"/>
        <end position="157"/>
    </location>
</feature>
<comment type="subcellular location">
    <subcellularLocation>
        <location evidence="1">Nucleus</location>
    </subcellularLocation>
</comment>